<dbReference type="AlphaFoldDB" id="A0A1P8B312"/>
<dbReference type="KEGG" id="ath:AT2G40715"/>
<dbReference type="Proteomes" id="UP000006548">
    <property type="component" value="Chromosome 2"/>
</dbReference>
<dbReference type="ExpressionAtlas" id="A0A1P8B312">
    <property type="expression patterns" value="baseline and differential"/>
</dbReference>
<accession>A0A1P8B312</accession>
<dbReference type="TAIR" id="AT2G40715"/>
<sequence>MGVARFELMRDALLGHHEKINILLESSSVCNKSYRSSCWDDNMIQHSTMSRFLNFKFLLVDGTIKWCPKIEKFKFLLKRQLRWDDSIQSSAFILLRLDEESTQSSASLPSLQGANGRAPLHTPLLPIV</sequence>
<evidence type="ECO:0000313" key="1">
    <source>
        <dbReference type="Araport" id="AT2G40715"/>
    </source>
</evidence>
<dbReference type="GeneID" id="28718339"/>
<name>A0A1P8B312_ARATH</name>
<dbReference type="EMBL" id="CP002685">
    <property type="protein sequence ID" value="ANM63293.1"/>
    <property type="molecule type" value="Genomic_DNA"/>
</dbReference>
<evidence type="ECO:0000313" key="2">
    <source>
        <dbReference type="EMBL" id="ANM63293.1"/>
    </source>
</evidence>
<organism evidence="2 3">
    <name type="scientific">Arabidopsis thaliana</name>
    <name type="common">Mouse-ear cress</name>
    <dbReference type="NCBI Taxonomy" id="3702"/>
    <lineage>
        <taxon>Eukaryota</taxon>
        <taxon>Viridiplantae</taxon>
        <taxon>Streptophyta</taxon>
        <taxon>Embryophyta</taxon>
        <taxon>Tracheophyta</taxon>
        <taxon>Spermatophyta</taxon>
        <taxon>Magnoliopsida</taxon>
        <taxon>eudicotyledons</taxon>
        <taxon>Gunneridae</taxon>
        <taxon>Pentapetalae</taxon>
        <taxon>rosids</taxon>
        <taxon>malvids</taxon>
        <taxon>Brassicales</taxon>
        <taxon>Brassicaceae</taxon>
        <taxon>Camelineae</taxon>
        <taxon>Arabidopsis</taxon>
    </lineage>
</organism>
<reference evidence="2 3" key="1">
    <citation type="journal article" date="1999" name="Nature">
        <title>Sequence and analysis of chromosome 2 of the plant Arabidopsis thaliana.</title>
        <authorList>
            <person name="Lin X."/>
            <person name="Kaul S."/>
            <person name="Rounsley S."/>
            <person name="Shea T.P."/>
            <person name="Benito M.I."/>
            <person name="Town C.D."/>
            <person name="Fujii C.Y."/>
            <person name="Mason T."/>
            <person name="Bowman C.L."/>
            <person name="Barnstead M."/>
            <person name="Feldblyum T.V."/>
            <person name="Buell C.R."/>
            <person name="Ketchum K.A."/>
            <person name="Lee J."/>
            <person name="Ronning C.M."/>
            <person name="Koo H.L."/>
            <person name="Moffat K.S."/>
            <person name="Cronin L.A."/>
            <person name="Shen M."/>
            <person name="Pai G."/>
            <person name="Van Aken S."/>
            <person name="Umayam L."/>
            <person name="Tallon L.J."/>
            <person name="Gill J.E."/>
            <person name="Adams M.D."/>
            <person name="Carrera A.J."/>
            <person name="Creasy T.H."/>
            <person name="Goodman H.M."/>
            <person name="Somerville C.R."/>
            <person name="Copenhaver G.P."/>
            <person name="Preuss D."/>
            <person name="Nierman W.C."/>
            <person name="White O."/>
            <person name="Eisen J.A."/>
            <person name="Salzberg S.L."/>
            <person name="Fraser C.M."/>
            <person name="Venter J.C."/>
        </authorList>
    </citation>
    <scope>NUCLEOTIDE SEQUENCE [LARGE SCALE GENOMIC DNA]</scope>
    <source>
        <strain evidence="3">cv. Columbia</strain>
    </source>
</reference>
<proteinExistence type="predicted"/>
<protein>
    <submittedName>
        <fullName evidence="2">Uncharacterized protein</fullName>
    </submittedName>
</protein>
<evidence type="ECO:0000313" key="3">
    <source>
        <dbReference type="Proteomes" id="UP000006548"/>
    </source>
</evidence>
<gene>
    <name evidence="1 2" type="ordered locus">At2g40715</name>
</gene>
<reference evidence="3" key="2">
    <citation type="journal article" date="2017" name="Plant J.">
        <title>Araport11: a complete reannotation of the Arabidopsis thaliana reference genome.</title>
        <authorList>
            <person name="Cheng C.Y."/>
            <person name="Krishnakumar V."/>
            <person name="Chan A.P."/>
            <person name="Thibaud-Nissen F."/>
            <person name="Schobel S."/>
            <person name="Town C.D."/>
        </authorList>
    </citation>
    <scope>GENOME REANNOTATION</scope>
    <source>
        <strain evidence="3">cv. Columbia</strain>
    </source>
</reference>
<dbReference type="RefSeq" id="NP_001325388.1">
    <property type="nucleotide sequence ID" value="NM_001336860.1"/>
</dbReference>
<dbReference type="Araport" id="AT2G40715"/>
<dbReference type="InParanoid" id="A0A1P8B312"/>
<keyword evidence="3" id="KW-1185">Reference proteome</keyword>